<keyword evidence="3" id="KW-1185">Reference proteome</keyword>
<feature type="compositionally biased region" description="Pro residues" evidence="1">
    <location>
        <begin position="303"/>
        <end position="323"/>
    </location>
</feature>
<evidence type="ECO:0000313" key="3">
    <source>
        <dbReference type="Proteomes" id="UP001348149"/>
    </source>
</evidence>
<dbReference type="RefSeq" id="WP_326296591.1">
    <property type="nucleotide sequence ID" value="NZ_JAYLLH010000006.1"/>
</dbReference>
<name>A0ABU6HHL5_9RHOB</name>
<reference evidence="2 3" key="1">
    <citation type="submission" date="2024-01" db="EMBL/GenBank/DDBJ databases">
        <title>Mesobacterium rodlantinim sp. nov., isolated from shallow sea hydrothermal systems off Kueishantao Island.</title>
        <authorList>
            <person name="Su Z."/>
            <person name="Tang K."/>
        </authorList>
    </citation>
    <scope>NUCLEOTIDE SEQUENCE [LARGE SCALE GENOMIC DNA]</scope>
    <source>
        <strain evidence="2 3">TK19101</strain>
    </source>
</reference>
<dbReference type="InterPro" id="IPR036514">
    <property type="entry name" value="SGNH_hydro_sf"/>
</dbReference>
<accession>A0ABU6HHL5</accession>
<gene>
    <name evidence="2" type="ORF">VK792_06600</name>
</gene>
<feature type="region of interest" description="Disordered" evidence="1">
    <location>
        <begin position="295"/>
        <end position="327"/>
    </location>
</feature>
<feature type="compositionally biased region" description="Low complexity" evidence="1">
    <location>
        <begin position="520"/>
        <end position="538"/>
    </location>
</feature>
<dbReference type="Gene3D" id="3.40.50.1110">
    <property type="entry name" value="SGNH hydrolase"/>
    <property type="match status" value="1"/>
</dbReference>
<evidence type="ECO:0000256" key="1">
    <source>
        <dbReference type="SAM" id="MobiDB-lite"/>
    </source>
</evidence>
<dbReference type="Proteomes" id="UP001348149">
    <property type="component" value="Unassembled WGS sequence"/>
</dbReference>
<dbReference type="EMBL" id="JAYLLH010000006">
    <property type="protein sequence ID" value="MEC3860948.1"/>
    <property type="molecule type" value="Genomic_DNA"/>
</dbReference>
<comment type="caution">
    <text evidence="2">The sequence shown here is derived from an EMBL/GenBank/DDBJ whole genome shotgun (WGS) entry which is preliminary data.</text>
</comment>
<feature type="region of interest" description="Disordered" evidence="1">
    <location>
        <begin position="511"/>
        <end position="544"/>
    </location>
</feature>
<evidence type="ECO:0000313" key="2">
    <source>
        <dbReference type="EMBL" id="MEC3860948.1"/>
    </source>
</evidence>
<protein>
    <submittedName>
        <fullName evidence="2">Uncharacterized protein</fullName>
    </submittedName>
</protein>
<sequence length="602" mass="64081">MPTEVSLYIYGNSLVNYAEGSDWTNVPVWLDMLAMSSGNDFAASGGYGFLRQFADRAEPGSEWGFNAVEAAWDADTESFSASSVDTVLITPNNFIQDVSPNTDYYGDTRSPVEATLDVVADTQAALPGARIFVYEGWADMAAFADTVPETNAALQAYHDYNTGAYHDWYVDYVAQINAADPDANVELIPVASVLSELLTTTLSDIPPEELYVDSAPHGTETIYFLASLVTYTSIYGEAPPTDFDIPGLVHPSVAEHYAEVLRTIEDAVNGDAPDLADDAPVIDDVEDPAPQDEELIVREDAPPPDPVTQPEPATDPEPDPGPQPTVGALAQADSYQVGTGQTVYLDVLANDTPGGELVYTDTGTLGEASVDGDRIAYTPDNEGTDAFSYVMRDAEGGFHEAWVTVSVGGQTPLESEQVVQDDPGTTTELDLERPVSHEAARSLQADLDVDVAGRFSITLQGVSDGTISINGTALQTTLSDDGETVTAQSDLGVGTHDLRLGFSDLDNGHGLSVSVHGPGDPDLSAQDDSSDDSPATSPETVPDVAEPHSIAALLIGYSNTWQGMGRDGGFGAEIRNADLQDDYRNPNGAEARDDAEDMYDFF</sequence>
<proteinExistence type="predicted"/>
<organism evidence="2 3">
    <name type="scientific">Mesobacterium hydrothermale</name>
    <dbReference type="NCBI Taxonomy" id="3111907"/>
    <lineage>
        <taxon>Bacteria</taxon>
        <taxon>Pseudomonadati</taxon>
        <taxon>Pseudomonadota</taxon>
        <taxon>Alphaproteobacteria</taxon>
        <taxon>Rhodobacterales</taxon>
        <taxon>Roseobacteraceae</taxon>
        <taxon>Mesobacterium</taxon>
    </lineage>
</organism>
<dbReference type="Pfam" id="PF17963">
    <property type="entry name" value="Big_9"/>
    <property type="match status" value="1"/>
</dbReference>